<gene>
    <name evidence="2" type="ORF">GEV33_007896</name>
</gene>
<comment type="caution">
    <text evidence="2">The sequence shown here is derived from an EMBL/GenBank/DDBJ whole genome shotgun (WGS) entry which is preliminary data.</text>
</comment>
<name>A0A8J6LIF5_TENMO</name>
<evidence type="ECO:0000256" key="1">
    <source>
        <dbReference type="SAM" id="SignalP"/>
    </source>
</evidence>
<feature type="chain" id="PRO_5035288919" evidence="1">
    <location>
        <begin position="22"/>
        <end position="432"/>
    </location>
</feature>
<keyword evidence="3" id="KW-1185">Reference proteome</keyword>
<reference evidence="2" key="1">
    <citation type="journal article" date="2020" name="J Insects Food Feed">
        <title>The yellow mealworm (Tenebrio molitor) genome: a resource for the emerging insects as food and feed industry.</title>
        <authorList>
            <person name="Eriksson T."/>
            <person name="Andere A."/>
            <person name="Kelstrup H."/>
            <person name="Emery V."/>
            <person name="Picard C."/>
        </authorList>
    </citation>
    <scope>NUCLEOTIDE SEQUENCE</scope>
    <source>
        <strain evidence="2">Stoneville</strain>
        <tissue evidence="2">Whole head</tissue>
    </source>
</reference>
<organism evidence="2 3">
    <name type="scientific">Tenebrio molitor</name>
    <name type="common">Yellow mealworm beetle</name>
    <dbReference type="NCBI Taxonomy" id="7067"/>
    <lineage>
        <taxon>Eukaryota</taxon>
        <taxon>Metazoa</taxon>
        <taxon>Ecdysozoa</taxon>
        <taxon>Arthropoda</taxon>
        <taxon>Hexapoda</taxon>
        <taxon>Insecta</taxon>
        <taxon>Pterygota</taxon>
        <taxon>Neoptera</taxon>
        <taxon>Endopterygota</taxon>
        <taxon>Coleoptera</taxon>
        <taxon>Polyphaga</taxon>
        <taxon>Cucujiformia</taxon>
        <taxon>Tenebrionidae</taxon>
        <taxon>Tenebrio</taxon>
    </lineage>
</organism>
<proteinExistence type="predicted"/>
<dbReference type="Proteomes" id="UP000719412">
    <property type="component" value="Unassembled WGS sequence"/>
</dbReference>
<feature type="signal peptide" evidence="1">
    <location>
        <begin position="1"/>
        <end position="21"/>
    </location>
</feature>
<dbReference type="AlphaFoldDB" id="A0A8J6LIF5"/>
<evidence type="ECO:0000313" key="2">
    <source>
        <dbReference type="EMBL" id="KAH0814896.1"/>
    </source>
</evidence>
<accession>A0A8J6LIF5</accession>
<keyword evidence="1" id="KW-0732">Signal</keyword>
<protein>
    <submittedName>
        <fullName evidence="2">Uncharacterized protein</fullName>
    </submittedName>
</protein>
<sequence>MNSNSFVVLLIVLISFDISSARDIAPRDLLDDAKTLLNQINNDSVIALNNALQSFQDWGPVSLNSQSLTVKEDGAKEITKVSDEQVAALDEIKNAAAVLGLNITRCLGKTESLLNQLGEIEIENVDECADAQENNTLDNFKAAGRKVRNIFRRVTDVTTLLDSCEATDQVCINKVIDILHRDTIKVPEEINQELVMMGNTYDQGMSFITECSVTYIYDIKDKGDDILDFIRKCITSAKNVAARDSFDDATALLTQILHDATIPVTNAVVYTRTDGPLELHSHSIITKENGPTEITKVSDEQLAALDQIKNAAAELDLNITSCLGETESLLSQLGEINIENIDKCVDSQENNTLFNFNAALYKVVNTHRQIFDVINLLNSCEATDEVCISNVVNIIRTNTTHVPDEIDQTDDWCVHKRLFNANFEEKFKSTPD</sequence>
<reference evidence="2" key="2">
    <citation type="submission" date="2021-08" db="EMBL/GenBank/DDBJ databases">
        <authorList>
            <person name="Eriksson T."/>
        </authorList>
    </citation>
    <scope>NUCLEOTIDE SEQUENCE</scope>
    <source>
        <strain evidence="2">Stoneville</strain>
        <tissue evidence="2">Whole head</tissue>
    </source>
</reference>
<evidence type="ECO:0000313" key="3">
    <source>
        <dbReference type="Proteomes" id="UP000719412"/>
    </source>
</evidence>
<dbReference type="EMBL" id="JABDTM020023809">
    <property type="protein sequence ID" value="KAH0814896.1"/>
    <property type="molecule type" value="Genomic_DNA"/>
</dbReference>